<feature type="transmembrane region" description="Helical" evidence="2">
    <location>
        <begin position="113"/>
        <end position="133"/>
    </location>
</feature>
<feature type="transmembrane region" description="Helical" evidence="2">
    <location>
        <begin position="47"/>
        <end position="66"/>
    </location>
</feature>
<keyword evidence="2" id="KW-0472">Membrane</keyword>
<evidence type="ECO:0000313" key="5">
    <source>
        <dbReference type="Proteomes" id="UP000184543"/>
    </source>
</evidence>
<evidence type="ECO:0000256" key="1">
    <source>
        <dbReference type="SAM" id="Coils"/>
    </source>
</evidence>
<dbReference type="Pfam" id="PF06580">
    <property type="entry name" value="His_kinase"/>
    <property type="match status" value="1"/>
</dbReference>
<name>A0A1M6M173_9FLAO</name>
<organism evidence="4 5">
    <name type="scientific">Pseudozobellia thermophila</name>
    <dbReference type="NCBI Taxonomy" id="192903"/>
    <lineage>
        <taxon>Bacteria</taxon>
        <taxon>Pseudomonadati</taxon>
        <taxon>Bacteroidota</taxon>
        <taxon>Flavobacteriia</taxon>
        <taxon>Flavobacteriales</taxon>
        <taxon>Flavobacteriaceae</taxon>
        <taxon>Pseudozobellia</taxon>
    </lineage>
</organism>
<dbReference type="GO" id="GO:0000155">
    <property type="term" value="F:phosphorelay sensor kinase activity"/>
    <property type="evidence" value="ECO:0007669"/>
    <property type="project" value="InterPro"/>
</dbReference>
<keyword evidence="1" id="KW-0175">Coiled coil</keyword>
<feature type="transmembrane region" description="Helical" evidence="2">
    <location>
        <begin position="153"/>
        <end position="171"/>
    </location>
</feature>
<dbReference type="AlphaFoldDB" id="A0A1M6M173"/>
<dbReference type="PANTHER" id="PTHR34220">
    <property type="entry name" value="SENSOR HISTIDINE KINASE YPDA"/>
    <property type="match status" value="1"/>
</dbReference>
<accession>A0A1M6M173</accession>
<feature type="domain" description="Signal transduction histidine kinase internal region" evidence="3">
    <location>
        <begin position="197"/>
        <end position="275"/>
    </location>
</feature>
<dbReference type="STRING" id="192903.SAMN04488513_108133"/>
<dbReference type="InterPro" id="IPR050640">
    <property type="entry name" value="Bact_2-comp_sensor_kinase"/>
</dbReference>
<dbReference type="EMBL" id="FQYU01000008">
    <property type="protein sequence ID" value="SHJ77231.1"/>
    <property type="molecule type" value="Genomic_DNA"/>
</dbReference>
<dbReference type="OrthoDB" id="9809908at2"/>
<evidence type="ECO:0000259" key="3">
    <source>
        <dbReference type="Pfam" id="PF06580"/>
    </source>
</evidence>
<reference evidence="5" key="1">
    <citation type="submission" date="2016-11" db="EMBL/GenBank/DDBJ databases">
        <authorList>
            <person name="Varghese N."/>
            <person name="Submissions S."/>
        </authorList>
    </citation>
    <scope>NUCLEOTIDE SEQUENCE [LARGE SCALE GENOMIC DNA]</scope>
    <source>
        <strain evidence="5">DSM 19858</strain>
    </source>
</reference>
<evidence type="ECO:0000256" key="2">
    <source>
        <dbReference type="SAM" id="Phobius"/>
    </source>
</evidence>
<protein>
    <submittedName>
        <fullName evidence="4">Histidine kinase</fullName>
    </submittedName>
</protein>
<proteinExistence type="predicted"/>
<keyword evidence="5" id="KW-1185">Reference proteome</keyword>
<dbReference type="RefSeq" id="WP_072995056.1">
    <property type="nucleotide sequence ID" value="NZ_FQYU01000008.1"/>
</dbReference>
<gene>
    <name evidence="4" type="ORF">SAMN04488513_108133</name>
</gene>
<dbReference type="InterPro" id="IPR010559">
    <property type="entry name" value="Sig_transdc_His_kin_internal"/>
</dbReference>
<keyword evidence="2" id="KW-1133">Transmembrane helix</keyword>
<dbReference type="Proteomes" id="UP000184543">
    <property type="component" value="Unassembled WGS sequence"/>
</dbReference>
<dbReference type="GO" id="GO:0016020">
    <property type="term" value="C:membrane"/>
    <property type="evidence" value="ECO:0007669"/>
    <property type="project" value="InterPro"/>
</dbReference>
<evidence type="ECO:0000313" key="4">
    <source>
        <dbReference type="EMBL" id="SHJ77231.1"/>
    </source>
</evidence>
<keyword evidence="2" id="KW-0812">Transmembrane</keyword>
<feature type="transmembrane region" description="Helical" evidence="2">
    <location>
        <begin position="81"/>
        <end position="101"/>
    </location>
</feature>
<keyword evidence="4" id="KW-0418">Kinase</keyword>
<sequence length="387" mass="45215">MRSGKNRNILYFYLKHKVSFIKPKEENNSLTQGESSRSRFSMVLEKIGIAALTTLVVFEAVVYMNVGKVKLFFSIYELQELFFAFVFLLSLFGTHSLISVWMKHRFFKEINPFLKLFIEMLIVISSTLVIYMVTNYLPLVLIFGEEGLLPVRVRTAFISGTFISLFFYYFVERERHKNQLQAEMLRSARLQKENYQAQLEGLKNQVQPHFLFNSLNVLRSLIHKDQEKATEFTQRLSDLYRSFLTYGDEPLISLEKELEVSKAYIFLLETRFGKALQISLDIPEDSLSYFLPPGALQTLIENAIKHNGSTSKKPLRVRIHTEDGKLVVRNRLSPRFEETTSTKTGLKNLKTRYSFLSQEEVEWVRTEEEFIVRLPLLKVENYENSNS</sequence>
<keyword evidence="4" id="KW-0808">Transferase</keyword>
<feature type="coiled-coil region" evidence="1">
    <location>
        <begin position="173"/>
        <end position="205"/>
    </location>
</feature>
<dbReference type="PANTHER" id="PTHR34220:SF7">
    <property type="entry name" value="SENSOR HISTIDINE KINASE YPDA"/>
    <property type="match status" value="1"/>
</dbReference>